<dbReference type="AlphaFoldDB" id="E6PUE3"/>
<sequence>MKKILLAACIAAAYGYTGFASAQTAPAAPAAPSLGAVLAATPGLSITGYVASTYTHFDTTPALRAFDTSQNGFKLNQAAVTLSYLPASGAGAQVTAIAGSDAKILRQGETWPFNTTASQFDLNNAFVQYATGPLTVMAGKYSTLAGAEVLNPAADNEISRSLLFWDMEPGTHTGLRAAYAVSGALTLTAGVNNGWNFTSSPAGTAKTIELGASGSPSKMFSYSGAYYRGQSPLYGGSTTGVLQLLDLVGTINATDSLSFVGNVDILSKDNTLLPDGTTGTGKANGLALYANYAINPQFMLSARGEYIDDKNGIVTTNAGGVLPAGVLSNKLKELTLALNYTPMSNFKLTAEIRQDKSDAAVFTKNGASTTKQTSLELQGVYSF</sequence>
<comment type="caution">
    <text evidence="1">The sequence shown here is derived from an EMBL/GenBank/DDBJ whole genome shotgun (WGS) entry which is preliminary data.</text>
</comment>
<dbReference type="InterPro" id="IPR023614">
    <property type="entry name" value="Porin_dom_sf"/>
</dbReference>
<dbReference type="Gene3D" id="2.40.160.10">
    <property type="entry name" value="Porin"/>
    <property type="match status" value="1"/>
</dbReference>
<dbReference type="InterPro" id="IPR011486">
    <property type="entry name" value="BBP2"/>
</dbReference>
<gene>
    <name evidence="1" type="ORF">CARN2_4031</name>
</gene>
<evidence type="ECO:0000313" key="1">
    <source>
        <dbReference type="EMBL" id="CBH98550.1"/>
    </source>
</evidence>
<proteinExistence type="predicted"/>
<name>E6PUE3_9ZZZZ</name>
<dbReference type="EMBL" id="CABM01000056">
    <property type="protein sequence ID" value="CBH98550.1"/>
    <property type="molecule type" value="Genomic_DNA"/>
</dbReference>
<dbReference type="SUPFAM" id="SSF56935">
    <property type="entry name" value="Porins"/>
    <property type="match status" value="1"/>
</dbReference>
<dbReference type="Pfam" id="PF07642">
    <property type="entry name" value="BBP2"/>
    <property type="match status" value="1"/>
</dbReference>
<protein>
    <submittedName>
        <fullName evidence="1">Putative porin</fullName>
    </submittedName>
</protein>
<organism evidence="1">
    <name type="scientific">mine drainage metagenome</name>
    <dbReference type="NCBI Taxonomy" id="410659"/>
    <lineage>
        <taxon>unclassified sequences</taxon>
        <taxon>metagenomes</taxon>
        <taxon>ecological metagenomes</taxon>
    </lineage>
</organism>
<reference evidence="1" key="1">
    <citation type="submission" date="2009-10" db="EMBL/GenBank/DDBJ databases">
        <title>Diversity of trophic interactions inside an arsenic-rich microbial ecosystem.</title>
        <authorList>
            <person name="Bertin P.N."/>
            <person name="Heinrich-Salmeron A."/>
            <person name="Pelletier E."/>
            <person name="Goulhen-Chollet F."/>
            <person name="Arsene-Ploetze F."/>
            <person name="Gallien S."/>
            <person name="Calteau A."/>
            <person name="Vallenet D."/>
            <person name="Casiot C."/>
            <person name="Chane-Woon-Ming B."/>
            <person name="Giloteaux L."/>
            <person name="Barakat M."/>
            <person name="Bonnefoy V."/>
            <person name="Bruneel O."/>
            <person name="Chandler M."/>
            <person name="Cleiss J."/>
            <person name="Duran R."/>
            <person name="Elbaz-Poulichet F."/>
            <person name="Fonknechten N."/>
            <person name="Lauga B."/>
            <person name="Mornico D."/>
            <person name="Ortet P."/>
            <person name="Schaeffer C."/>
            <person name="Siguier P."/>
            <person name="Alexander Thil Smith A."/>
            <person name="Van Dorsselaer A."/>
            <person name="Weissenbach J."/>
            <person name="Medigue C."/>
            <person name="Le Paslier D."/>
        </authorList>
    </citation>
    <scope>NUCLEOTIDE SEQUENCE</scope>
</reference>
<accession>E6PUE3</accession>